<accession>A0ABW3M806</accession>
<name>A0ABW3M806_9PSEU</name>
<keyword evidence="3" id="KW-1185">Reference proteome</keyword>
<dbReference type="EMBL" id="JBHTIS010000820">
    <property type="protein sequence ID" value="MFD1046860.1"/>
    <property type="molecule type" value="Genomic_DNA"/>
</dbReference>
<reference evidence="3" key="1">
    <citation type="journal article" date="2019" name="Int. J. Syst. Evol. Microbiol.">
        <title>The Global Catalogue of Microorganisms (GCM) 10K type strain sequencing project: providing services to taxonomists for standard genome sequencing and annotation.</title>
        <authorList>
            <consortium name="The Broad Institute Genomics Platform"/>
            <consortium name="The Broad Institute Genome Sequencing Center for Infectious Disease"/>
            <person name="Wu L."/>
            <person name="Ma J."/>
        </authorList>
    </citation>
    <scope>NUCLEOTIDE SEQUENCE [LARGE SCALE GENOMIC DNA]</scope>
    <source>
        <strain evidence="3">JCM 31486</strain>
    </source>
</reference>
<evidence type="ECO:0000256" key="1">
    <source>
        <dbReference type="SAM" id="MobiDB-lite"/>
    </source>
</evidence>
<proteinExistence type="predicted"/>
<feature type="compositionally biased region" description="Polar residues" evidence="1">
    <location>
        <begin position="123"/>
        <end position="136"/>
    </location>
</feature>
<feature type="region of interest" description="Disordered" evidence="1">
    <location>
        <begin position="116"/>
        <end position="136"/>
    </location>
</feature>
<organism evidence="2 3">
    <name type="scientific">Kibdelosporangium lantanae</name>
    <dbReference type="NCBI Taxonomy" id="1497396"/>
    <lineage>
        <taxon>Bacteria</taxon>
        <taxon>Bacillati</taxon>
        <taxon>Actinomycetota</taxon>
        <taxon>Actinomycetes</taxon>
        <taxon>Pseudonocardiales</taxon>
        <taxon>Pseudonocardiaceae</taxon>
        <taxon>Kibdelosporangium</taxon>
    </lineage>
</organism>
<sequence length="136" mass="14647">MYDDIHDVDQARSLLANATKLTQLAASGEFTVNPEGGSSLIDALDEFLHWLSDNSDKILFLQQRRKLGGSNGAVVLAGLLPEVAQDSHGFITQLTALRASLEITKEGIQAAMGNYRRTEEETSTGLTKINPGSSSE</sequence>
<protein>
    <submittedName>
        <fullName evidence="2">Uncharacterized protein</fullName>
    </submittedName>
</protein>
<dbReference type="Proteomes" id="UP001597045">
    <property type="component" value="Unassembled WGS sequence"/>
</dbReference>
<gene>
    <name evidence="2" type="ORF">ACFQ1S_15545</name>
</gene>
<evidence type="ECO:0000313" key="2">
    <source>
        <dbReference type="EMBL" id="MFD1046860.1"/>
    </source>
</evidence>
<comment type="caution">
    <text evidence="2">The sequence shown here is derived from an EMBL/GenBank/DDBJ whole genome shotgun (WGS) entry which is preliminary data.</text>
</comment>
<evidence type="ECO:0000313" key="3">
    <source>
        <dbReference type="Proteomes" id="UP001597045"/>
    </source>
</evidence>